<evidence type="ECO:0000256" key="1">
    <source>
        <dbReference type="SAM" id="SignalP"/>
    </source>
</evidence>
<evidence type="ECO:0000313" key="2">
    <source>
        <dbReference type="EMBL" id="MBB6054225.1"/>
    </source>
</evidence>
<accession>A0A841GFV8</accession>
<proteinExistence type="predicted"/>
<comment type="caution">
    <text evidence="2">The sequence shown here is derived from an EMBL/GenBank/DDBJ whole genome shotgun (WGS) entry which is preliminary data.</text>
</comment>
<gene>
    <name evidence="2" type="ORF">HNR75_000090</name>
</gene>
<dbReference type="AlphaFoldDB" id="A0A841GFV8"/>
<evidence type="ECO:0008006" key="4">
    <source>
        <dbReference type="Google" id="ProtNLM"/>
    </source>
</evidence>
<protein>
    <recommendedName>
        <fullName evidence="4">Transglutaminase domain-containing protein</fullName>
    </recommendedName>
</protein>
<dbReference type="Proteomes" id="UP000585721">
    <property type="component" value="Unassembled WGS sequence"/>
</dbReference>
<keyword evidence="3" id="KW-1185">Reference proteome</keyword>
<feature type="chain" id="PRO_5032909415" description="Transglutaminase domain-containing protein" evidence="1">
    <location>
        <begin position="23"/>
        <end position="329"/>
    </location>
</feature>
<organism evidence="2 3">
    <name type="scientific">Tolumonas osonensis</name>
    <dbReference type="NCBI Taxonomy" id="675874"/>
    <lineage>
        <taxon>Bacteria</taxon>
        <taxon>Pseudomonadati</taxon>
        <taxon>Pseudomonadota</taxon>
        <taxon>Gammaproteobacteria</taxon>
        <taxon>Aeromonadales</taxon>
        <taxon>Aeromonadaceae</taxon>
        <taxon>Tolumonas</taxon>
    </lineage>
</organism>
<name>A0A841GFV8_9GAMM</name>
<feature type="signal peptide" evidence="1">
    <location>
        <begin position="1"/>
        <end position="22"/>
    </location>
</feature>
<reference evidence="2 3" key="1">
    <citation type="submission" date="2020-08" db="EMBL/GenBank/DDBJ databases">
        <title>Genomic Encyclopedia of Type Strains, Phase IV (KMG-IV): sequencing the most valuable type-strain genomes for metagenomic binning, comparative biology and taxonomic classification.</title>
        <authorList>
            <person name="Goeker M."/>
        </authorList>
    </citation>
    <scope>NUCLEOTIDE SEQUENCE [LARGE SCALE GENOMIC DNA]</scope>
    <source>
        <strain evidence="2 3">DSM 22975</strain>
    </source>
</reference>
<evidence type="ECO:0000313" key="3">
    <source>
        <dbReference type="Proteomes" id="UP000585721"/>
    </source>
</evidence>
<keyword evidence="1" id="KW-0732">Signal</keyword>
<sequence>MAVRLSLLLGFTLAVLHGAASAQQQAFSRETRQLHYVWQYEDAATQAFTLRLPDSQILPVWTTWHAGRAQEFVLSQLIRNARQRYPGVTFNLRRTADGDIVDYQSFDERQIEQIKTWLPQQQEILFNAWLAQHYYKRHGDDSSHLIRPDHTRIAADSSTGLRELARTLQRVIIASAPPTLKQRYQQDERALVVAGLLNFVQSIPYDPLQSADGLRGVAFLMPEQVLTQNRGDCDSKSVLMMALLKALYPELTQAIVYIPEHAFLAVALPPPTGNEQTLQIGDTLFLPLEVAGPAEIPPGVTGEKSRLAILNQQYQYDLLPGAARRDNEP</sequence>
<dbReference type="EMBL" id="JACHGR010000001">
    <property type="protein sequence ID" value="MBB6054225.1"/>
    <property type="molecule type" value="Genomic_DNA"/>
</dbReference>
<dbReference type="RefSeq" id="WP_188025053.1">
    <property type="nucleotide sequence ID" value="NZ_JACHGR010000001.1"/>
</dbReference>